<feature type="domain" description="SRS" evidence="2">
    <location>
        <begin position="13"/>
        <end position="113"/>
    </location>
</feature>
<dbReference type="RefSeq" id="XP_029220178.1">
    <property type="nucleotide sequence ID" value="XM_029362812.1"/>
</dbReference>
<dbReference type="GeneID" id="40309291"/>
<dbReference type="InterPro" id="IPR007226">
    <property type="entry name" value="SRS_dom"/>
</dbReference>
<protein>
    <submittedName>
        <fullName evidence="3">SAG-related sequence</fullName>
    </submittedName>
</protein>
<evidence type="ECO:0000256" key="1">
    <source>
        <dbReference type="SAM" id="MobiDB-lite"/>
    </source>
</evidence>
<dbReference type="EMBL" id="NWUJ01000003">
    <property type="protein sequence ID" value="PFH36169.1"/>
    <property type="molecule type" value="Genomic_DNA"/>
</dbReference>
<dbReference type="AlphaFoldDB" id="A0A2A9ME65"/>
<accession>A0A2A9ME65</accession>
<dbReference type="SUPFAM" id="SSF74877">
    <property type="entry name" value="Major surface antigen p30, SAG1"/>
    <property type="match status" value="4"/>
</dbReference>
<dbReference type="GO" id="GO:0016020">
    <property type="term" value="C:membrane"/>
    <property type="evidence" value="ECO:0007669"/>
    <property type="project" value="InterPro"/>
</dbReference>
<dbReference type="KEGG" id="bbes:BESB_043610"/>
<proteinExistence type="predicted"/>
<sequence length="590" mass="63154">MRFYRRVECPPQPNASVAVSKKKLTAVSQCSSQGHTVVPQTGTKVCNADEKGSGVNEGQTDDNNQIDLKALLGAIQEINWQTDTPPSPVNTRGQTLRLQASDLPLADKSFLVGHFKVDLTETNNTVELVRGEGESLQLASFTTKFCEDAALEKCDKEYDIKLPGFNASFWGEVKKGNASAKLTIPASAFPAEDQAFSIGCSRKPTPTTPGATVRSELGQRAAVKPSTCKVLVTIKAAISGVAAVSAVQPVAAAATVAFITEGLPVRTQKKSESSSSQHVVAKCELNPDNNKEQPSPPTVELSKDQLSAKLQCTGQGNKVVPQKTTDVCTSEKEDATVEECEKRTNAKHITLEALLEAGSPIHWANAALSPPPDSGEEWSLELHESQLPLSDKTFFIGCKKQGDDENPGCKLTVFIKAKASSAEKNVVACAYGKDSNTDQPLQVELTKENNTLELLCGKEGSVRPEAYQTTFCEDADMKTCGISYSELLPKFDKSWWAEGSPAQTTAKLIIPPTDFPAEDMTFYMGCSAGEASPEEQKLLASENVEQPASKVPACRVLVTVKAKAMSSLAQPTFQTAVVASVLTACFSVVV</sequence>
<feature type="region of interest" description="Disordered" evidence="1">
    <location>
        <begin position="265"/>
        <end position="300"/>
    </location>
</feature>
<evidence type="ECO:0000313" key="4">
    <source>
        <dbReference type="Proteomes" id="UP000224006"/>
    </source>
</evidence>
<dbReference type="Gene3D" id="2.60.40.1320">
    <property type="entry name" value="SRS domain"/>
    <property type="match status" value="4"/>
</dbReference>
<dbReference type="Proteomes" id="UP000224006">
    <property type="component" value="Chromosome III"/>
</dbReference>
<reference evidence="3 4" key="1">
    <citation type="submission" date="2017-09" db="EMBL/GenBank/DDBJ databases">
        <title>Genome sequencing of Besnoitia besnoiti strain Bb-Ger1.</title>
        <authorList>
            <person name="Schares G."/>
            <person name="Venepally P."/>
            <person name="Lorenzi H.A."/>
        </authorList>
    </citation>
    <scope>NUCLEOTIDE SEQUENCE [LARGE SCALE GENOMIC DNA]</scope>
    <source>
        <strain evidence="3 4">Bb-Ger1</strain>
    </source>
</reference>
<organism evidence="3 4">
    <name type="scientific">Besnoitia besnoiti</name>
    <name type="common">Apicomplexan protozoan</name>
    <dbReference type="NCBI Taxonomy" id="94643"/>
    <lineage>
        <taxon>Eukaryota</taxon>
        <taxon>Sar</taxon>
        <taxon>Alveolata</taxon>
        <taxon>Apicomplexa</taxon>
        <taxon>Conoidasida</taxon>
        <taxon>Coccidia</taxon>
        <taxon>Eucoccidiorida</taxon>
        <taxon>Eimeriorina</taxon>
        <taxon>Sarcocystidae</taxon>
        <taxon>Besnoitia</taxon>
    </lineage>
</organism>
<evidence type="ECO:0000259" key="2">
    <source>
        <dbReference type="Pfam" id="PF04092"/>
    </source>
</evidence>
<gene>
    <name evidence="3" type="ORF">BESB_043610</name>
</gene>
<keyword evidence="4" id="KW-1185">Reference proteome</keyword>
<name>A0A2A9ME65_BESBE</name>
<feature type="domain" description="SRS" evidence="2">
    <location>
        <begin position="115"/>
        <end position="234"/>
    </location>
</feature>
<evidence type="ECO:0000313" key="3">
    <source>
        <dbReference type="EMBL" id="PFH36169.1"/>
    </source>
</evidence>
<dbReference type="PRINTS" id="PR01801">
    <property type="entry name" value="SURFCEANTIGN"/>
</dbReference>
<feature type="domain" description="SRS" evidence="2">
    <location>
        <begin position="280"/>
        <end position="413"/>
    </location>
</feature>
<dbReference type="InterPro" id="IPR028352">
    <property type="entry name" value="Surface_antig_SAG1"/>
</dbReference>
<dbReference type="VEuPathDB" id="ToxoDB:BESB_043610"/>
<comment type="caution">
    <text evidence="3">The sequence shown here is derived from an EMBL/GenBank/DDBJ whole genome shotgun (WGS) entry which is preliminary data.</text>
</comment>
<dbReference type="InterPro" id="IPR036755">
    <property type="entry name" value="SRS_dom_sf"/>
</dbReference>
<feature type="domain" description="SRS" evidence="2">
    <location>
        <begin position="425"/>
        <end position="560"/>
    </location>
</feature>
<dbReference type="Pfam" id="PF04092">
    <property type="entry name" value="SAG"/>
    <property type="match status" value="4"/>
</dbReference>